<dbReference type="PANTHER" id="PTHR36504:SF1">
    <property type="entry name" value="LIPOPOLYSACCHARIDE EXPORT SYSTEM PROTEIN LPTA"/>
    <property type="match status" value="1"/>
</dbReference>
<evidence type="ECO:0000256" key="5">
    <source>
        <dbReference type="SAM" id="MobiDB-lite"/>
    </source>
</evidence>
<comment type="similarity">
    <text evidence="4">Belongs to the LptA family.</text>
</comment>
<dbReference type="Proteomes" id="UP000239866">
    <property type="component" value="Unassembled WGS sequence"/>
</dbReference>
<evidence type="ECO:0000259" key="6">
    <source>
        <dbReference type="Pfam" id="PF03968"/>
    </source>
</evidence>
<reference evidence="7 8" key="1">
    <citation type="submission" date="2018-03" db="EMBL/GenBank/DDBJ databases">
        <title>Marinobacter brunus sp. nov., a marine bacterium of Gamma-proteobacteria isolated from the surface seawater of the South China Sea.</title>
        <authorList>
            <person name="Cheng H."/>
            <person name="Wu Y.-H."/>
            <person name="Xamxidin M."/>
            <person name="Xu X.-W."/>
        </authorList>
    </citation>
    <scope>NUCLEOTIDE SEQUENCE [LARGE SCALE GENOMIC DNA]</scope>
    <source>
        <strain evidence="7 8">NH169-3</strain>
    </source>
</reference>
<comment type="subunit">
    <text evidence="4">Component of the lipopolysaccharide transport and assembly complex.</text>
</comment>
<dbReference type="GO" id="GO:0043165">
    <property type="term" value="P:Gram-negative-bacterium-type cell outer membrane assembly"/>
    <property type="evidence" value="ECO:0007669"/>
    <property type="project" value="UniProtKB-UniRule"/>
</dbReference>
<dbReference type="InterPro" id="IPR052037">
    <property type="entry name" value="LPS_export_LptA"/>
</dbReference>
<dbReference type="Pfam" id="PF03968">
    <property type="entry name" value="LptD_N"/>
    <property type="match status" value="1"/>
</dbReference>
<dbReference type="GO" id="GO:0009279">
    <property type="term" value="C:cell outer membrane"/>
    <property type="evidence" value="ECO:0007669"/>
    <property type="project" value="TreeGrafter"/>
</dbReference>
<dbReference type="GO" id="GO:0001530">
    <property type="term" value="F:lipopolysaccharide binding"/>
    <property type="evidence" value="ECO:0007669"/>
    <property type="project" value="InterPro"/>
</dbReference>
<dbReference type="InterPro" id="IPR005653">
    <property type="entry name" value="OstA-like_N"/>
</dbReference>
<protein>
    <recommendedName>
        <fullName evidence="4">Lipopolysaccharide export system protein LptA</fullName>
    </recommendedName>
</protein>
<dbReference type="GO" id="GO:0030288">
    <property type="term" value="C:outer membrane-bounded periplasmic space"/>
    <property type="evidence" value="ECO:0007669"/>
    <property type="project" value="TreeGrafter"/>
</dbReference>
<dbReference type="HAMAP" id="MF_01914">
    <property type="entry name" value="LPS_assembly_LptA"/>
    <property type="match status" value="1"/>
</dbReference>
<dbReference type="RefSeq" id="WP_106762726.1">
    <property type="nucleotide sequence ID" value="NZ_PXNP01000085.1"/>
</dbReference>
<comment type="caution">
    <text evidence="7">The sequence shown here is derived from an EMBL/GenBank/DDBJ whole genome shotgun (WGS) entry which is preliminary data.</text>
</comment>
<keyword evidence="2 4" id="KW-0732">Signal</keyword>
<dbReference type="Gene3D" id="2.60.450.10">
    <property type="entry name" value="Lipopolysaccharide (LPS) transport protein A like domain"/>
    <property type="match status" value="1"/>
</dbReference>
<dbReference type="EMBL" id="PXNP01000085">
    <property type="protein sequence ID" value="PSF05964.1"/>
    <property type="molecule type" value="Genomic_DNA"/>
</dbReference>
<feature type="chain" id="PRO_5015794219" description="Lipopolysaccharide export system protein LptA" evidence="4">
    <location>
        <begin position="27"/>
        <end position="188"/>
    </location>
</feature>
<dbReference type="InterPro" id="IPR014340">
    <property type="entry name" value="LptA"/>
</dbReference>
<feature type="compositionally biased region" description="Polar residues" evidence="5">
    <location>
        <begin position="170"/>
        <end position="188"/>
    </location>
</feature>
<dbReference type="NCBIfam" id="TIGR03002">
    <property type="entry name" value="outer_YhbN_LptA"/>
    <property type="match status" value="1"/>
</dbReference>
<dbReference type="PANTHER" id="PTHR36504">
    <property type="entry name" value="LIPOPOLYSACCHARIDE EXPORT SYSTEM PROTEIN LPTA"/>
    <property type="match status" value="1"/>
</dbReference>
<keyword evidence="8" id="KW-1185">Reference proteome</keyword>
<organism evidence="7 8">
    <name type="scientific">Marinobacter fuscus</name>
    <dbReference type="NCBI Taxonomy" id="2109942"/>
    <lineage>
        <taxon>Bacteria</taxon>
        <taxon>Pseudomonadati</taxon>
        <taxon>Pseudomonadota</taxon>
        <taxon>Gammaproteobacteria</taxon>
        <taxon>Pseudomonadales</taxon>
        <taxon>Marinobacteraceae</taxon>
        <taxon>Marinobacter</taxon>
    </lineage>
</organism>
<evidence type="ECO:0000256" key="4">
    <source>
        <dbReference type="HAMAP-Rule" id="MF_01914"/>
    </source>
</evidence>
<evidence type="ECO:0000313" key="7">
    <source>
        <dbReference type="EMBL" id="PSF05964.1"/>
    </source>
</evidence>
<dbReference type="GO" id="GO:0017089">
    <property type="term" value="F:glycolipid transfer activity"/>
    <property type="evidence" value="ECO:0007669"/>
    <property type="project" value="TreeGrafter"/>
</dbReference>
<comment type="subcellular location">
    <subcellularLocation>
        <location evidence="4">Periplasm</location>
    </subcellularLocation>
</comment>
<evidence type="ECO:0000256" key="3">
    <source>
        <dbReference type="ARBA" id="ARBA00022764"/>
    </source>
</evidence>
<proteinExistence type="inferred from homology"/>
<dbReference type="GO" id="GO:0015920">
    <property type="term" value="P:lipopolysaccharide transport"/>
    <property type="evidence" value="ECO:0007669"/>
    <property type="project" value="UniProtKB-UniRule"/>
</dbReference>
<evidence type="ECO:0000256" key="2">
    <source>
        <dbReference type="ARBA" id="ARBA00022729"/>
    </source>
</evidence>
<evidence type="ECO:0000313" key="8">
    <source>
        <dbReference type="Proteomes" id="UP000239866"/>
    </source>
</evidence>
<comment type="function">
    <text evidence="4">Involved in the assembly of lipopolysaccharide (LPS). Required for the translocation of LPS from the inner membrane to the outer membrane. May form a bridge between the inner membrane and the outer membrane, via interactions with LptC and LptD, thereby facilitating LPS transfer across the periplasm.</text>
</comment>
<dbReference type="AlphaFoldDB" id="A0A2T1K738"/>
<accession>A0A2T1K738</accession>
<evidence type="ECO:0000256" key="1">
    <source>
        <dbReference type="ARBA" id="ARBA00022448"/>
    </source>
</evidence>
<gene>
    <name evidence="4 7" type="primary">lptA</name>
    <name evidence="7" type="ORF">C7H09_11505</name>
</gene>
<keyword evidence="3 4" id="KW-0574">Periplasm</keyword>
<feature type="signal peptide" evidence="4">
    <location>
        <begin position="1"/>
        <end position="26"/>
    </location>
</feature>
<feature type="domain" description="Organic solvent tolerance-like N-terminal" evidence="6">
    <location>
        <begin position="37"/>
        <end position="145"/>
    </location>
</feature>
<sequence precursor="true">MKRPDNPLFLRAALLAASLLAGPAAAFDLNSDTPIRVSADSARLDDTAGTAVYSGAVELVQGDTRLEAERVVLQRNARGISRIEASGMPAHFVQPNQTGPGSTDARALTITWSGEDNQVIFERQAVIEQDGNVFRGDIIRYDTEQRVVTAEGGNATDNGSGRVEMVIQPRTPTQPSNGNASDGSTESQ</sequence>
<dbReference type="OrthoDB" id="9795964at2"/>
<name>A0A2T1K738_9GAMM</name>
<feature type="region of interest" description="Disordered" evidence="5">
    <location>
        <begin position="167"/>
        <end position="188"/>
    </location>
</feature>
<keyword evidence="1 4" id="KW-0813">Transport</keyword>